<proteinExistence type="predicted"/>
<dbReference type="EMBL" id="CP009976">
    <property type="protein sequence ID" value="AIZ42125.1"/>
    <property type="molecule type" value="Genomic_DNA"/>
</dbReference>
<reference evidence="4 5" key="1">
    <citation type="journal article" date="2014" name="Environ. Microbiol.">
        <title>Contrasting genomic patterns and infection strategies of two co-existing Bacteroidetes podovirus genera.</title>
        <authorList>
            <person name="Holmfeldt K."/>
            <person name="Howard-Varona C."/>
            <person name="Solonenko N."/>
            <person name="Sullivan M.B."/>
        </authorList>
    </citation>
    <scope>NUCLEOTIDE SEQUENCE [LARGE SCALE GENOMIC DNA]</scope>
    <source>
        <strain evidence="4 5">18</strain>
    </source>
</reference>
<accession>A0AAU8RF88</accession>
<dbReference type="Proteomes" id="UP000030786">
    <property type="component" value="Chromosome"/>
</dbReference>
<evidence type="ECO:0000256" key="1">
    <source>
        <dbReference type="ARBA" id="ARBA00022729"/>
    </source>
</evidence>
<dbReference type="GeneID" id="78061331"/>
<dbReference type="InterPro" id="IPR027385">
    <property type="entry name" value="Beta-barrel_OMP"/>
</dbReference>
<evidence type="ECO:0000313" key="5">
    <source>
        <dbReference type="Proteomes" id="UP000030786"/>
    </source>
</evidence>
<dbReference type="Pfam" id="PF13505">
    <property type="entry name" value="OMP_b-brl"/>
    <property type="match status" value="1"/>
</dbReference>
<dbReference type="SUPFAM" id="SSF56925">
    <property type="entry name" value="OMPA-like"/>
    <property type="match status" value="1"/>
</dbReference>
<evidence type="ECO:0000259" key="3">
    <source>
        <dbReference type="Pfam" id="PF13505"/>
    </source>
</evidence>
<evidence type="ECO:0000313" key="4">
    <source>
        <dbReference type="EMBL" id="AIZ42125.1"/>
    </source>
</evidence>
<protein>
    <recommendedName>
        <fullName evidence="3">Outer membrane protein beta-barrel domain-containing protein</fullName>
    </recommendedName>
</protein>
<feature type="chain" id="PRO_5043448423" description="Outer membrane protein beta-barrel domain-containing protein" evidence="2">
    <location>
        <begin position="20"/>
        <end position="170"/>
    </location>
</feature>
<dbReference type="InterPro" id="IPR011250">
    <property type="entry name" value="OMP/PagP_B-barrel"/>
</dbReference>
<evidence type="ECO:0000256" key="2">
    <source>
        <dbReference type="SAM" id="SignalP"/>
    </source>
</evidence>
<organism evidence="4 5">
    <name type="scientific">Cellulophaga baltica 18</name>
    <dbReference type="NCBI Taxonomy" id="1348584"/>
    <lineage>
        <taxon>Bacteria</taxon>
        <taxon>Pseudomonadati</taxon>
        <taxon>Bacteroidota</taxon>
        <taxon>Flavobacteriia</taxon>
        <taxon>Flavobacteriales</taxon>
        <taxon>Flavobacteriaceae</taxon>
        <taxon>Cellulophaga</taxon>
    </lineage>
</organism>
<feature type="signal peptide" evidence="2">
    <location>
        <begin position="1"/>
        <end position="19"/>
    </location>
</feature>
<dbReference type="RefSeq" id="WP_029445939.1">
    <property type="nucleotide sequence ID" value="NZ_CP009976.1"/>
</dbReference>
<gene>
    <name evidence="4" type="ORF">M666_11315</name>
</gene>
<dbReference type="KEGG" id="cbat:M666_11315"/>
<dbReference type="AlphaFoldDB" id="A0AAU8RF88"/>
<feature type="domain" description="Outer membrane protein beta-barrel" evidence="3">
    <location>
        <begin position="8"/>
        <end position="166"/>
    </location>
</feature>
<sequence>MKKVFLIAAMALFGFGVQAQDQDQDQSGFKLGLNVQLPVGDASDVSSFGLGLDAAYMFEVSDQFDLGVATGFSNVFGKTIDAGEFEIEIDDFQYIPLAAAARYNATEEFSVGADLGYAIGINDGNDGGFYYKPTVGYMLSEGTQLNLSYVGISVNDFTYSTINLGVLFSL</sequence>
<keyword evidence="1 2" id="KW-0732">Signal</keyword>
<name>A0AAU8RF88_9FLAO</name>